<proteinExistence type="predicted"/>
<reference evidence="1 2" key="1">
    <citation type="submission" date="2019-03" db="EMBL/GenBank/DDBJ databases">
        <title>First draft genome of Liparis tanakae, snailfish: a comprehensive survey of snailfish specific genes.</title>
        <authorList>
            <person name="Kim W."/>
            <person name="Song I."/>
            <person name="Jeong J.-H."/>
            <person name="Kim D."/>
            <person name="Kim S."/>
            <person name="Ryu S."/>
            <person name="Song J.Y."/>
            <person name="Lee S.K."/>
        </authorList>
    </citation>
    <scope>NUCLEOTIDE SEQUENCE [LARGE SCALE GENOMIC DNA]</scope>
    <source>
        <tissue evidence="1">Muscle</tissue>
    </source>
</reference>
<dbReference type="OrthoDB" id="8985903at2759"/>
<dbReference type="Gene3D" id="1.20.58.60">
    <property type="match status" value="1"/>
</dbReference>
<protein>
    <submittedName>
        <fullName evidence="1">Nesprin-1</fullName>
    </submittedName>
</protein>
<dbReference type="Proteomes" id="UP000314294">
    <property type="component" value="Unassembled WGS sequence"/>
</dbReference>
<keyword evidence="2" id="KW-1185">Reference proteome</keyword>
<comment type="caution">
    <text evidence="1">The sequence shown here is derived from an EMBL/GenBank/DDBJ whole genome shotgun (WGS) entry which is preliminary data.</text>
</comment>
<name>A0A4Z2GJ22_9TELE</name>
<evidence type="ECO:0000313" key="1">
    <source>
        <dbReference type="EMBL" id="TNN53329.1"/>
    </source>
</evidence>
<organism evidence="1 2">
    <name type="scientific">Liparis tanakae</name>
    <name type="common">Tanaka's snailfish</name>
    <dbReference type="NCBI Taxonomy" id="230148"/>
    <lineage>
        <taxon>Eukaryota</taxon>
        <taxon>Metazoa</taxon>
        <taxon>Chordata</taxon>
        <taxon>Craniata</taxon>
        <taxon>Vertebrata</taxon>
        <taxon>Euteleostomi</taxon>
        <taxon>Actinopterygii</taxon>
        <taxon>Neopterygii</taxon>
        <taxon>Teleostei</taxon>
        <taxon>Neoteleostei</taxon>
        <taxon>Acanthomorphata</taxon>
        <taxon>Eupercaria</taxon>
        <taxon>Perciformes</taxon>
        <taxon>Cottioidei</taxon>
        <taxon>Cottales</taxon>
        <taxon>Liparidae</taxon>
        <taxon>Liparis</taxon>
    </lineage>
</organism>
<dbReference type="SUPFAM" id="SSF46966">
    <property type="entry name" value="Spectrin repeat"/>
    <property type="match status" value="1"/>
</dbReference>
<accession>A0A4Z2GJ22</accession>
<dbReference type="EMBL" id="SRLO01000519">
    <property type="protein sequence ID" value="TNN53329.1"/>
    <property type="molecule type" value="Genomic_DNA"/>
</dbReference>
<gene>
    <name evidence="1" type="primary">SYNE1_0</name>
    <name evidence="1" type="ORF">EYF80_036483</name>
</gene>
<evidence type="ECO:0000313" key="2">
    <source>
        <dbReference type="Proteomes" id="UP000314294"/>
    </source>
</evidence>
<dbReference type="AlphaFoldDB" id="A0A4Z2GJ22"/>
<sequence length="161" mass="18259">MEEIASFEERLTSLNQKGEGLIASCTDQVQAKISQQVQAHQQSTRDSYTAICSTAQRVYQSLDRELQKHVNHQDTLQQSQTWLSTVQEELHLNDQGPSGLQEALKQVKNYRALQEQASTYLDLVCSVCDLSDETVRVTAAQVQQVKLKVSHWVFSINLSFF</sequence>